<reference evidence="4 5" key="1">
    <citation type="submission" date="2015-12" db="EMBL/GenBank/DDBJ databases">
        <title>The genome of Folsomia candida.</title>
        <authorList>
            <person name="Faddeeva A."/>
            <person name="Derks M.F."/>
            <person name="Anvar Y."/>
            <person name="Smit S."/>
            <person name="Van Straalen N."/>
            <person name="Roelofs D."/>
        </authorList>
    </citation>
    <scope>NUCLEOTIDE SEQUENCE [LARGE SCALE GENOMIC DNA]</scope>
    <source>
        <strain evidence="4 5">VU population</strain>
        <tissue evidence="4">Whole body</tissue>
    </source>
</reference>
<feature type="signal peptide" evidence="3">
    <location>
        <begin position="1"/>
        <end position="29"/>
    </location>
</feature>
<dbReference type="PRINTS" id="PR00947">
    <property type="entry name" value="CUTICLE"/>
</dbReference>
<dbReference type="OrthoDB" id="6436078at2759"/>
<dbReference type="InterPro" id="IPR051217">
    <property type="entry name" value="Insect_Cuticle_Struc_Prot"/>
</dbReference>
<dbReference type="Proteomes" id="UP000198287">
    <property type="component" value="Unassembled WGS sequence"/>
</dbReference>
<keyword evidence="5" id="KW-1185">Reference proteome</keyword>
<keyword evidence="1 2" id="KW-0193">Cuticle</keyword>
<dbReference type="PANTHER" id="PTHR12236">
    <property type="entry name" value="STRUCTURAL CONTITUENT OF CUTICLE"/>
    <property type="match status" value="1"/>
</dbReference>
<dbReference type="Pfam" id="PF00379">
    <property type="entry name" value="Chitin_bind_4"/>
    <property type="match status" value="1"/>
</dbReference>
<name>A0A226F043_FOLCA</name>
<comment type="caution">
    <text evidence="4">The sequence shown here is derived from an EMBL/GenBank/DDBJ whole genome shotgun (WGS) entry which is preliminary data.</text>
</comment>
<gene>
    <name evidence="4" type="ORF">Fcan01_03141</name>
</gene>
<dbReference type="AlphaFoldDB" id="A0A226F043"/>
<proteinExistence type="predicted"/>
<evidence type="ECO:0000256" key="1">
    <source>
        <dbReference type="ARBA" id="ARBA00022460"/>
    </source>
</evidence>
<dbReference type="GO" id="GO:0005615">
    <property type="term" value="C:extracellular space"/>
    <property type="evidence" value="ECO:0007669"/>
    <property type="project" value="TreeGrafter"/>
</dbReference>
<evidence type="ECO:0000313" key="5">
    <source>
        <dbReference type="Proteomes" id="UP000198287"/>
    </source>
</evidence>
<dbReference type="InterPro" id="IPR000618">
    <property type="entry name" value="Insect_cuticle"/>
</dbReference>
<evidence type="ECO:0000313" key="4">
    <source>
        <dbReference type="EMBL" id="OXA62767.1"/>
    </source>
</evidence>
<dbReference type="GO" id="GO:0031012">
    <property type="term" value="C:extracellular matrix"/>
    <property type="evidence" value="ECO:0007669"/>
    <property type="project" value="TreeGrafter"/>
</dbReference>
<dbReference type="PANTHER" id="PTHR12236:SF75">
    <property type="entry name" value="CUTICULAR PROTEIN 62BB, ISOFORM A"/>
    <property type="match status" value="1"/>
</dbReference>
<sequence length="379" mass="42692">MHWVKQILKKLKLLLCLWSTIVTFLQVGGVDPSNSSQQPILSTKTKPNITKKLTGDPKIFSIRRAKVETLSNAKEAIKEEGILRSREANYGDKKPTLVKITTYTAESEEPERHNVDGLKKPIRFSKLISSKSTIADKKPVRVTISLFEENNKNRAPSASLRLQEFVPHHVDLNVENQVDVTHSTMQFEPMRMVEIQEKVLHGPEVLPPTPTVQYFPTNPILNYQYFTQAQPQFQSYYQQQHHASLVLNPQNIDVRPSVAKSDESVDVVTPSSLKPPSPLSLPQYNFAYRVHDSISGTNHGHTEFRNGNVVHGRYALMDPDGLLRTVSYTSDPVYGFNAVVDRQFPSHTADTNTQLNNGGISYGYHHHGHGNPGFFAYAL</sequence>
<keyword evidence="3" id="KW-0732">Signal</keyword>
<organism evidence="4 5">
    <name type="scientific">Folsomia candida</name>
    <name type="common">Springtail</name>
    <dbReference type="NCBI Taxonomy" id="158441"/>
    <lineage>
        <taxon>Eukaryota</taxon>
        <taxon>Metazoa</taxon>
        <taxon>Ecdysozoa</taxon>
        <taxon>Arthropoda</taxon>
        <taxon>Hexapoda</taxon>
        <taxon>Collembola</taxon>
        <taxon>Entomobryomorpha</taxon>
        <taxon>Isotomoidea</taxon>
        <taxon>Isotomidae</taxon>
        <taxon>Proisotominae</taxon>
        <taxon>Folsomia</taxon>
    </lineage>
</organism>
<evidence type="ECO:0000256" key="3">
    <source>
        <dbReference type="SAM" id="SignalP"/>
    </source>
</evidence>
<evidence type="ECO:0000256" key="2">
    <source>
        <dbReference type="PROSITE-ProRule" id="PRU00497"/>
    </source>
</evidence>
<dbReference type="PROSITE" id="PS51155">
    <property type="entry name" value="CHIT_BIND_RR_2"/>
    <property type="match status" value="1"/>
</dbReference>
<dbReference type="GO" id="GO:0042302">
    <property type="term" value="F:structural constituent of cuticle"/>
    <property type="evidence" value="ECO:0007669"/>
    <property type="project" value="UniProtKB-UniRule"/>
</dbReference>
<accession>A0A226F043</accession>
<dbReference type="EMBL" id="LNIX01000001">
    <property type="protein sequence ID" value="OXA62767.1"/>
    <property type="molecule type" value="Genomic_DNA"/>
</dbReference>
<feature type="chain" id="PRO_5012827440" evidence="3">
    <location>
        <begin position="30"/>
        <end position="379"/>
    </location>
</feature>
<protein>
    <submittedName>
        <fullName evidence="4">Cuticle protein 21</fullName>
    </submittedName>
</protein>